<organism evidence="2 3">
    <name type="scientific">Lichenibacterium minor</name>
    <dbReference type="NCBI Taxonomy" id="2316528"/>
    <lineage>
        <taxon>Bacteria</taxon>
        <taxon>Pseudomonadati</taxon>
        <taxon>Pseudomonadota</taxon>
        <taxon>Alphaproteobacteria</taxon>
        <taxon>Hyphomicrobiales</taxon>
        <taxon>Lichenihabitantaceae</taxon>
        <taxon>Lichenibacterium</taxon>
    </lineage>
</organism>
<sequence length="190" mass="20070">MSLVQPVSKAMPLRPDRGIISIIEGGASEAAVAGRGRLDLMPTQDAAEPAALTPRNYQTALSLLECAAKALEILYDRRDQLEASLEDVSMRAEGAVVAAQAKVLDWQRLAAGLKSDAQELERRLAAAQQRAELAETQLEAERARADAAERQAAEALGLSHGLHSKIVSAFGRGSTAHKALLVAVDEAPAG</sequence>
<dbReference type="RefSeq" id="WP_129225828.1">
    <property type="nucleotide sequence ID" value="NZ_QYBB01000008.1"/>
</dbReference>
<dbReference type="AlphaFoldDB" id="A0A4Q2UB30"/>
<gene>
    <name evidence="2" type="ORF">D3273_09560</name>
</gene>
<evidence type="ECO:0000256" key="1">
    <source>
        <dbReference type="SAM" id="Coils"/>
    </source>
</evidence>
<comment type="caution">
    <text evidence="2">The sequence shown here is derived from an EMBL/GenBank/DDBJ whole genome shotgun (WGS) entry which is preliminary data.</text>
</comment>
<proteinExistence type="predicted"/>
<evidence type="ECO:0000313" key="3">
    <source>
        <dbReference type="Proteomes" id="UP000290759"/>
    </source>
</evidence>
<dbReference type="OrthoDB" id="9845259at2"/>
<name>A0A4Q2UB30_9HYPH</name>
<keyword evidence="3" id="KW-1185">Reference proteome</keyword>
<dbReference type="EMBL" id="QYBB01000008">
    <property type="protein sequence ID" value="RYC32266.1"/>
    <property type="molecule type" value="Genomic_DNA"/>
</dbReference>
<evidence type="ECO:0000313" key="2">
    <source>
        <dbReference type="EMBL" id="RYC32266.1"/>
    </source>
</evidence>
<protein>
    <submittedName>
        <fullName evidence="2">Uncharacterized protein</fullName>
    </submittedName>
</protein>
<reference evidence="2 3" key="1">
    <citation type="submission" date="2018-12" db="EMBL/GenBank/DDBJ databases">
        <authorList>
            <person name="Grouzdev D.S."/>
            <person name="Krutkina M.S."/>
        </authorList>
    </citation>
    <scope>NUCLEOTIDE SEQUENCE [LARGE SCALE GENOMIC DNA]</scope>
    <source>
        <strain evidence="2 3">RmlP026</strain>
    </source>
</reference>
<reference evidence="2 3" key="2">
    <citation type="submission" date="2019-02" db="EMBL/GenBank/DDBJ databases">
        <title>'Lichenibacterium ramalinii' gen. nov. sp. nov., 'Lichenibacterium minor' gen. nov. sp. nov.</title>
        <authorList>
            <person name="Pankratov T."/>
        </authorList>
    </citation>
    <scope>NUCLEOTIDE SEQUENCE [LARGE SCALE GENOMIC DNA]</scope>
    <source>
        <strain evidence="2 3">RmlP026</strain>
    </source>
</reference>
<dbReference type="Proteomes" id="UP000290759">
    <property type="component" value="Unassembled WGS sequence"/>
</dbReference>
<keyword evidence="1" id="KW-0175">Coiled coil</keyword>
<feature type="coiled-coil region" evidence="1">
    <location>
        <begin position="64"/>
        <end position="158"/>
    </location>
</feature>
<accession>A0A4Q2UB30</accession>